<protein>
    <recommendedName>
        <fullName evidence="3">MarR family transcriptional regulator</fullName>
    </recommendedName>
</protein>
<dbReference type="Proteomes" id="UP000004756">
    <property type="component" value="Unassembled WGS sequence"/>
</dbReference>
<dbReference type="AlphaFoldDB" id="C0D263"/>
<gene>
    <name evidence="1" type="ORF">CLOSTASPAR_03352</name>
</gene>
<name>C0D263_9FIRM</name>
<comment type="caution">
    <text evidence="1">The sequence shown here is derived from an EMBL/GenBank/DDBJ whole genome shotgun (WGS) entry which is preliminary data.</text>
</comment>
<proteinExistence type="predicted"/>
<dbReference type="EMBL" id="ACCJ01000255">
    <property type="protein sequence ID" value="EEG54578.1"/>
    <property type="molecule type" value="Genomic_DNA"/>
</dbReference>
<keyword evidence="2" id="KW-1185">Reference proteome</keyword>
<reference evidence="1 2" key="1">
    <citation type="submission" date="2009-02" db="EMBL/GenBank/DDBJ databases">
        <title>Draft genome sequence of Clostridium asparagiforme (DSM 15981).</title>
        <authorList>
            <person name="Sudarsanam P."/>
            <person name="Ley R."/>
            <person name="Guruge J."/>
            <person name="Turnbaugh P.J."/>
            <person name="Mahowald M."/>
            <person name="Liep D."/>
            <person name="Gordon J."/>
        </authorList>
    </citation>
    <scope>NUCLEOTIDE SEQUENCE [LARGE SCALE GENOMIC DNA]</scope>
    <source>
        <strain evidence="1 2">DSM 15981</strain>
    </source>
</reference>
<accession>C0D263</accession>
<sequence>MFKSTIFSQCNPISYLIYKKEILMPAYQLQIKQVVDYPRCRIYRQFIHRLIDDRSIRASGGSGLFYYTVLCSFANFRTSYRRIDGISYTVYPGEWVCTLKELSQWFRTRFQCQALSILGELQQRHLIDFSSLGRGNVIRYKIRNWARHNTVLEYNAPCQKDTGFFFLPVSIVTDLISSDRCSEMDIVLDLWVSAIYNDSQVQGSALGPVAYFRNGTGNPLVTYTELAARWGLSRATVGRVLKKLSALDYISLMSFPGRHGSVIYLKNYLSTMFEISDVLVDKEEVAMTLNIRLELPAEGCVDQEAPTMEHEVIVSDELSSVSKSHIEIILQKMAQILMAQGISCFGCSLSHYKLYPLSGDCREVLLPRARDQTVLRLGLAVLCGNKQVASFELTLNPIVEND</sequence>
<evidence type="ECO:0000313" key="1">
    <source>
        <dbReference type="EMBL" id="EEG54578.1"/>
    </source>
</evidence>
<evidence type="ECO:0000313" key="2">
    <source>
        <dbReference type="Proteomes" id="UP000004756"/>
    </source>
</evidence>
<dbReference type="HOGENOM" id="CLU_711310_0_0_9"/>
<dbReference type="SUPFAM" id="SSF46785">
    <property type="entry name" value="Winged helix' DNA-binding domain"/>
    <property type="match status" value="1"/>
</dbReference>
<dbReference type="InterPro" id="IPR036390">
    <property type="entry name" value="WH_DNA-bd_sf"/>
</dbReference>
<organism evidence="1 2">
    <name type="scientific">[Clostridium] asparagiforme DSM 15981</name>
    <dbReference type="NCBI Taxonomy" id="518636"/>
    <lineage>
        <taxon>Bacteria</taxon>
        <taxon>Bacillati</taxon>
        <taxon>Bacillota</taxon>
        <taxon>Clostridia</taxon>
        <taxon>Lachnospirales</taxon>
        <taxon>Lachnospiraceae</taxon>
        <taxon>Enterocloster</taxon>
    </lineage>
</organism>
<evidence type="ECO:0008006" key="3">
    <source>
        <dbReference type="Google" id="ProtNLM"/>
    </source>
</evidence>